<organism evidence="2 3">
    <name type="scientific">Acrocarpospora macrocephala</name>
    <dbReference type="NCBI Taxonomy" id="150177"/>
    <lineage>
        <taxon>Bacteria</taxon>
        <taxon>Bacillati</taxon>
        <taxon>Actinomycetota</taxon>
        <taxon>Actinomycetes</taxon>
        <taxon>Streptosporangiales</taxon>
        <taxon>Streptosporangiaceae</taxon>
        <taxon>Acrocarpospora</taxon>
    </lineage>
</organism>
<evidence type="ECO:0000313" key="3">
    <source>
        <dbReference type="Proteomes" id="UP000331127"/>
    </source>
</evidence>
<gene>
    <name evidence="2" type="ORF">Amac_025360</name>
</gene>
<dbReference type="SUPFAM" id="SSF47413">
    <property type="entry name" value="lambda repressor-like DNA-binding domains"/>
    <property type="match status" value="1"/>
</dbReference>
<dbReference type="GO" id="GO:0003677">
    <property type="term" value="F:DNA binding"/>
    <property type="evidence" value="ECO:0007669"/>
    <property type="project" value="InterPro"/>
</dbReference>
<evidence type="ECO:0000313" key="2">
    <source>
        <dbReference type="EMBL" id="GES08940.1"/>
    </source>
</evidence>
<dbReference type="AlphaFoldDB" id="A0A5M3WKJ5"/>
<dbReference type="Proteomes" id="UP000331127">
    <property type="component" value="Unassembled WGS sequence"/>
</dbReference>
<dbReference type="EMBL" id="BLAE01000013">
    <property type="protein sequence ID" value="GES08940.1"/>
    <property type="molecule type" value="Genomic_DNA"/>
</dbReference>
<dbReference type="Gene3D" id="1.10.260.40">
    <property type="entry name" value="lambda repressor-like DNA-binding domains"/>
    <property type="match status" value="1"/>
</dbReference>
<feature type="domain" description="HTH cro/C1-type" evidence="1">
    <location>
        <begin position="23"/>
        <end position="77"/>
    </location>
</feature>
<dbReference type="Pfam" id="PF19054">
    <property type="entry name" value="DUF5753"/>
    <property type="match status" value="1"/>
</dbReference>
<dbReference type="CDD" id="cd00093">
    <property type="entry name" value="HTH_XRE"/>
    <property type="match status" value="1"/>
</dbReference>
<name>A0A5M3WKJ5_9ACTN</name>
<reference evidence="2 3" key="1">
    <citation type="submission" date="2019-10" db="EMBL/GenBank/DDBJ databases">
        <title>Whole genome shotgun sequence of Acrocarpospora macrocephala NBRC 16266.</title>
        <authorList>
            <person name="Ichikawa N."/>
            <person name="Kimura A."/>
            <person name="Kitahashi Y."/>
            <person name="Komaki H."/>
            <person name="Oguchi A."/>
        </authorList>
    </citation>
    <scope>NUCLEOTIDE SEQUENCE [LARGE SCALE GENOMIC DNA]</scope>
    <source>
        <strain evidence="2 3">NBRC 16266</strain>
    </source>
</reference>
<comment type="caution">
    <text evidence="2">The sequence shown here is derived from an EMBL/GenBank/DDBJ whole genome shotgun (WGS) entry which is preliminary data.</text>
</comment>
<accession>A0A5M3WKJ5</accession>
<evidence type="ECO:0000259" key="1">
    <source>
        <dbReference type="PROSITE" id="PS50943"/>
    </source>
</evidence>
<dbReference type="PROSITE" id="PS50943">
    <property type="entry name" value="HTH_CROC1"/>
    <property type="match status" value="1"/>
</dbReference>
<dbReference type="InterPro" id="IPR001387">
    <property type="entry name" value="Cro/C1-type_HTH"/>
</dbReference>
<dbReference type="InterPro" id="IPR043917">
    <property type="entry name" value="DUF5753"/>
</dbReference>
<dbReference type="SMART" id="SM00530">
    <property type="entry name" value="HTH_XRE"/>
    <property type="match status" value="1"/>
</dbReference>
<proteinExistence type="predicted"/>
<dbReference type="RefSeq" id="WP_307729723.1">
    <property type="nucleotide sequence ID" value="NZ_BAAAHL010000065.1"/>
</dbReference>
<keyword evidence="3" id="KW-1185">Reference proteome</keyword>
<dbReference type="Pfam" id="PF13560">
    <property type="entry name" value="HTH_31"/>
    <property type="match status" value="1"/>
</dbReference>
<dbReference type="InterPro" id="IPR010982">
    <property type="entry name" value="Lambda_DNA-bd_dom_sf"/>
</dbReference>
<protein>
    <submittedName>
        <fullName evidence="2">Transcriptional regulator</fullName>
    </submittedName>
</protein>
<sequence>MQTVHMSMAHSPTVRLRRLARELRKMREQVGLSPEAAAARLGWSRSKVSRVETGRTRASSSDVAQICELFGADSSVRAALIQLAKEVRQRGWWTAYADVFTGSYVGFEDEASLIRQWEVQLVPGLLQTEDYARTVIGAGLPQPHDADDVHRRVMARMARRMLLSRPNAPELRAVLDEAVLRRPIGGTQTMHAQLESLLVSALRPNVTIRVLPYDAGAHAGLEGAFTVLSFAEDIDPDVAYVEGTAGEVYVEGSEQVERYKVAFARIGDVALQPEESMGLITEIKEHFS</sequence>